<organism evidence="3 4">
    <name type="scientific">Channa argus</name>
    <name type="common">Northern snakehead</name>
    <name type="synonym">Ophicephalus argus</name>
    <dbReference type="NCBI Taxonomy" id="215402"/>
    <lineage>
        <taxon>Eukaryota</taxon>
        <taxon>Metazoa</taxon>
        <taxon>Chordata</taxon>
        <taxon>Craniata</taxon>
        <taxon>Vertebrata</taxon>
        <taxon>Euteleostomi</taxon>
        <taxon>Actinopterygii</taxon>
        <taxon>Neopterygii</taxon>
        <taxon>Teleostei</taxon>
        <taxon>Neoteleostei</taxon>
        <taxon>Acanthomorphata</taxon>
        <taxon>Anabantaria</taxon>
        <taxon>Anabantiformes</taxon>
        <taxon>Channoidei</taxon>
        <taxon>Channidae</taxon>
        <taxon>Channa</taxon>
    </lineage>
</organism>
<feature type="compositionally biased region" description="Low complexity" evidence="1">
    <location>
        <begin position="38"/>
        <end position="49"/>
    </location>
</feature>
<feature type="chain" id="PRO_5026182070" evidence="2">
    <location>
        <begin position="17"/>
        <end position="80"/>
    </location>
</feature>
<evidence type="ECO:0000256" key="1">
    <source>
        <dbReference type="SAM" id="MobiDB-lite"/>
    </source>
</evidence>
<proteinExistence type="predicted"/>
<reference evidence="3 4" key="1">
    <citation type="submission" date="2019-02" db="EMBL/GenBank/DDBJ databases">
        <title>Opniocepnalus argus genome.</title>
        <authorList>
            <person name="Zhou C."/>
            <person name="Xiao S."/>
        </authorList>
    </citation>
    <scope>NUCLEOTIDE SEQUENCE [LARGE SCALE GENOMIC DNA]</scope>
    <source>
        <strain evidence="3">OARG1902GOOAL</strain>
        <tissue evidence="3">Muscle</tissue>
    </source>
</reference>
<dbReference type="Proteomes" id="UP000503349">
    <property type="component" value="Chromosome 3"/>
</dbReference>
<reference evidence="4" key="2">
    <citation type="submission" date="2019-02" db="EMBL/GenBank/DDBJ databases">
        <title>Opniocepnalus argus Var Kimnra genome.</title>
        <authorList>
            <person name="Zhou C."/>
            <person name="Xiao S."/>
        </authorList>
    </citation>
    <scope>NUCLEOTIDE SEQUENCE [LARGE SCALE GENOMIC DNA]</scope>
</reference>
<sequence>MKLLVLVMCFLALSYALPVSEENDRVKRSSSEERIRVPQIPNIPNNPNNPNIPPSPPNTDLDAVLQFWITKLAGLIPAGK</sequence>
<keyword evidence="4" id="KW-1185">Reference proteome</keyword>
<feature type="signal peptide" evidence="2">
    <location>
        <begin position="1"/>
        <end position="16"/>
    </location>
</feature>
<dbReference type="AlphaFoldDB" id="A0A6G1PCE1"/>
<name>A0A6G1PCE1_CHAAH</name>
<evidence type="ECO:0000313" key="4">
    <source>
        <dbReference type="Proteomes" id="UP000503349"/>
    </source>
</evidence>
<protein>
    <submittedName>
        <fullName evidence="3">Uncharacterized protein</fullName>
    </submittedName>
</protein>
<feature type="region of interest" description="Disordered" evidence="1">
    <location>
        <begin position="23"/>
        <end position="57"/>
    </location>
</feature>
<gene>
    <name evidence="3" type="ORF">EXN66_Car003368</name>
</gene>
<keyword evidence="2" id="KW-0732">Signal</keyword>
<accession>A0A6G1PCE1</accession>
<feature type="compositionally biased region" description="Basic and acidic residues" evidence="1">
    <location>
        <begin position="23"/>
        <end position="36"/>
    </location>
</feature>
<dbReference type="EMBL" id="CM015714">
    <property type="protein sequence ID" value="KAF3687696.1"/>
    <property type="molecule type" value="Genomic_DNA"/>
</dbReference>
<evidence type="ECO:0000313" key="3">
    <source>
        <dbReference type="EMBL" id="KAF3687696.1"/>
    </source>
</evidence>
<evidence type="ECO:0000256" key="2">
    <source>
        <dbReference type="SAM" id="SignalP"/>
    </source>
</evidence>